<name>A0ABQ9HU40_9NEOP</name>
<accession>A0ABQ9HU40</accession>
<evidence type="ECO:0008006" key="4">
    <source>
        <dbReference type="Google" id="ProtNLM"/>
    </source>
</evidence>
<comment type="caution">
    <text evidence="2">The sequence shown here is derived from an EMBL/GenBank/DDBJ whole genome shotgun (WGS) entry which is preliminary data.</text>
</comment>
<sequence length="78" mass="9289">MWLPVRLTTNLVFLFLQSIYHNFQESKLNELTVILKIFVVSRTIVIDPIPANEKQNFVVAWQLLKKRFNTKRLIVSHH</sequence>
<proteinExistence type="predicted"/>
<reference evidence="2 3" key="1">
    <citation type="submission" date="2023-02" db="EMBL/GenBank/DDBJ databases">
        <title>LHISI_Scaffold_Assembly.</title>
        <authorList>
            <person name="Stuart O.P."/>
            <person name="Cleave R."/>
            <person name="Magrath M.J.L."/>
            <person name="Mikheyev A.S."/>
        </authorList>
    </citation>
    <scope>NUCLEOTIDE SEQUENCE [LARGE SCALE GENOMIC DNA]</scope>
    <source>
        <strain evidence="2">Daus_M_001</strain>
        <tissue evidence="2">Leg muscle</tissue>
    </source>
</reference>
<evidence type="ECO:0000313" key="2">
    <source>
        <dbReference type="EMBL" id="KAJ8887861.1"/>
    </source>
</evidence>
<dbReference type="EMBL" id="JARBHB010000004">
    <property type="protein sequence ID" value="KAJ8887861.1"/>
    <property type="molecule type" value="Genomic_DNA"/>
</dbReference>
<organism evidence="2 3">
    <name type="scientific">Dryococelus australis</name>
    <dbReference type="NCBI Taxonomy" id="614101"/>
    <lineage>
        <taxon>Eukaryota</taxon>
        <taxon>Metazoa</taxon>
        <taxon>Ecdysozoa</taxon>
        <taxon>Arthropoda</taxon>
        <taxon>Hexapoda</taxon>
        <taxon>Insecta</taxon>
        <taxon>Pterygota</taxon>
        <taxon>Neoptera</taxon>
        <taxon>Polyneoptera</taxon>
        <taxon>Phasmatodea</taxon>
        <taxon>Verophasmatodea</taxon>
        <taxon>Anareolatae</taxon>
        <taxon>Phasmatidae</taxon>
        <taxon>Eurycanthinae</taxon>
        <taxon>Dryococelus</taxon>
    </lineage>
</organism>
<dbReference type="Proteomes" id="UP001159363">
    <property type="component" value="Chromosome X"/>
</dbReference>
<evidence type="ECO:0000313" key="3">
    <source>
        <dbReference type="Proteomes" id="UP001159363"/>
    </source>
</evidence>
<feature type="chain" id="PRO_5046697946" description="Secreted protein" evidence="1">
    <location>
        <begin position="19"/>
        <end position="78"/>
    </location>
</feature>
<protein>
    <recommendedName>
        <fullName evidence="4">Secreted protein</fullName>
    </recommendedName>
</protein>
<keyword evidence="1" id="KW-0732">Signal</keyword>
<evidence type="ECO:0000256" key="1">
    <source>
        <dbReference type="SAM" id="SignalP"/>
    </source>
</evidence>
<feature type="signal peptide" evidence="1">
    <location>
        <begin position="1"/>
        <end position="18"/>
    </location>
</feature>
<keyword evidence="3" id="KW-1185">Reference proteome</keyword>
<gene>
    <name evidence="2" type="ORF">PR048_014079</name>
</gene>